<proteinExistence type="predicted"/>
<gene>
    <name evidence="1" type="ORF">GCM10020366_39770</name>
</gene>
<comment type="caution">
    <text evidence="1">The sequence shown here is derived from an EMBL/GenBank/DDBJ whole genome shotgun (WGS) entry which is preliminary data.</text>
</comment>
<name>A0ABP6RUQ2_9PSEU</name>
<reference evidence="2" key="1">
    <citation type="journal article" date="2019" name="Int. J. Syst. Evol. Microbiol.">
        <title>The Global Catalogue of Microorganisms (GCM) 10K type strain sequencing project: providing services to taxonomists for standard genome sequencing and annotation.</title>
        <authorList>
            <consortium name="The Broad Institute Genomics Platform"/>
            <consortium name="The Broad Institute Genome Sequencing Center for Infectious Disease"/>
            <person name="Wu L."/>
            <person name="Ma J."/>
        </authorList>
    </citation>
    <scope>NUCLEOTIDE SEQUENCE [LARGE SCALE GENOMIC DNA]</scope>
    <source>
        <strain evidence="2">JCM 9687</strain>
    </source>
</reference>
<dbReference type="RefSeq" id="WP_344928615.1">
    <property type="nucleotide sequence ID" value="NZ_BAAAYK010000038.1"/>
</dbReference>
<dbReference type="EMBL" id="BAAAYK010000038">
    <property type="protein sequence ID" value="GAA3360306.1"/>
    <property type="molecule type" value="Genomic_DNA"/>
</dbReference>
<sequence>MPTPGFPPGTLDATGYPIWLSELDVPGPNHTAHLVRDLEPARALEVLGADPGSAAACTLPEQRPDEFTSLPRAALGDPQCLSVLLATRIGGWTLVFDDAGTTFQVGGLDTMRALLGGMRTGDWSALQEPEVPRPVPRAPAEALSASGGPAMTLHANISGLLSLDYAVDGSRAYRTTSDDLDHETAEPPAEVRAAAAAAGIVERAHLEPGETDEAAVTRIGCALAGVTWTMDDLRAAPLVAVALT</sequence>
<accession>A0ABP6RUQ2</accession>
<evidence type="ECO:0000313" key="2">
    <source>
        <dbReference type="Proteomes" id="UP001500483"/>
    </source>
</evidence>
<protein>
    <recommendedName>
        <fullName evidence="3">SUKH-4 immunity protein of toxin-antitoxin system</fullName>
    </recommendedName>
</protein>
<organism evidence="1 2">
    <name type="scientific">Saccharopolyspora gregorii</name>
    <dbReference type="NCBI Taxonomy" id="33914"/>
    <lineage>
        <taxon>Bacteria</taxon>
        <taxon>Bacillati</taxon>
        <taxon>Actinomycetota</taxon>
        <taxon>Actinomycetes</taxon>
        <taxon>Pseudonocardiales</taxon>
        <taxon>Pseudonocardiaceae</taxon>
        <taxon>Saccharopolyspora</taxon>
    </lineage>
</organism>
<dbReference type="Proteomes" id="UP001500483">
    <property type="component" value="Unassembled WGS sequence"/>
</dbReference>
<evidence type="ECO:0000313" key="1">
    <source>
        <dbReference type="EMBL" id="GAA3360306.1"/>
    </source>
</evidence>
<keyword evidence="2" id="KW-1185">Reference proteome</keyword>
<evidence type="ECO:0008006" key="3">
    <source>
        <dbReference type="Google" id="ProtNLM"/>
    </source>
</evidence>